<dbReference type="AlphaFoldDB" id="A0A1R3HKD4"/>
<dbReference type="Proteomes" id="UP000187203">
    <property type="component" value="Unassembled WGS sequence"/>
</dbReference>
<proteinExistence type="inferred from homology"/>
<dbReference type="GO" id="GO:0019748">
    <property type="term" value="P:secondary metabolic process"/>
    <property type="evidence" value="ECO:0007669"/>
    <property type="project" value="TreeGrafter"/>
</dbReference>
<dbReference type="GO" id="GO:0006508">
    <property type="term" value="P:proteolysis"/>
    <property type="evidence" value="ECO:0007669"/>
    <property type="project" value="InterPro"/>
</dbReference>
<dbReference type="PANTHER" id="PTHR11802">
    <property type="entry name" value="SERINE PROTEASE FAMILY S10 SERINE CARBOXYPEPTIDASE"/>
    <property type="match status" value="1"/>
</dbReference>
<keyword evidence="2" id="KW-0121">Carboxypeptidase</keyword>
<keyword evidence="2" id="KW-0645">Protease</keyword>
<dbReference type="OrthoDB" id="443318at2759"/>
<name>A0A1R3HKD4_9ROSI</name>
<gene>
    <name evidence="2" type="ORF">COLO4_28479</name>
</gene>
<evidence type="ECO:0000313" key="2">
    <source>
        <dbReference type="EMBL" id="OMO70806.1"/>
    </source>
</evidence>
<dbReference type="STRING" id="93759.A0A1R3HKD4"/>
<keyword evidence="2" id="KW-0378">Hydrolase</keyword>
<reference evidence="3" key="1">
    <citation type="submission" date="2013-09" db="EMBL/GenBank/DDBJ databases">
        <title>Corchorus olitorius genome sequencing.</title>
        <authorList>
            <person name="Alam M."/>
            <person name="Haque M.S."/>
            <person name="Islam M.S."/>
            <person name="Emdad E.M."/>
            <person name="Islam M.M."/>
            <person name="Ahmed B."/>
            <person name="Halim A."/>
            <person name="Hossen Q.M.M."/>
            <person name="Hossain M.Z."/>
            <person name="Ahmed R."/>
            <person name="Khan M.M."/>
            <person name="Islam R."/>
            <person name="Rashid M.M."/>
            <person name="Khan S.A."/>
            <person name="Rahman M.S."/>
            <person name="Alam M."/>
            <person name="Yahiya A.S."/>
            <person name="Khan M.S."/>
            <person name="Azam M.S."/>
            <person name="Haque T."/>
            <person name="Lashkar M.Z.H."/>
            <person name="Akhand A.I."/>
            <person name="Morshed G."/>
            <person name="Roy S."/>
            <person name="Uddin K.S."/>
            <person name="Rabeya T."/>
            <person name="Hossain A.S."/>
            <person name="Chowdhury A."/>
            <person name="Snigdha A.R."/>
            <person name="Mortoza M.S."/>
            <person name="Matin S.A."/>
            <person name="Hoque S.M.E."/>
            <person name="Islam M.K."/>
            <person name="Roy D.K."/>
            <person name="Haider R."/>
            <person name="Moosa M.M."/>
            <person name="Elias S.M."/>
            <person name="Hasan A.M."/>
            <person name="Jahan S."/>
            <person name="Shafiuddin M."/>
            <person name="Mahmood N."/>
            <person name="Shommy N.S."/>
        </authorList>
    </citation>
    <scope>NUCLEOTIDE SEQUENCE [LARGE SCALE GENOMIC DNA]</scope>
    <source>
        <strain evidence="3">cv. O-4</strain>
    </source>
</reference>
<dbReference type="EMBL" id="AWUE01019948">
    <property type="protein sequence ID" value="OMO70806.1"/>
    <property type="molecule type" value="Genomic_DNA"/>
</dbReference>
<dbReference type="InterPro" id="IPR029058">
    <property type="entry name" value="AB_hydrolase_fold"/>
</dbReference>
<evidence type="ECO:0000313" key="3">
    <source>
        <dbReference type="Proteomes" id="UP000187203"/>
    </source>
</evidence>
<comment type="caution">
    <text evidence="2">The sequence shown here is derived from an EMBL/GenBank/DDBJ whole genome shotgun (WGS) entry which is preliminary data.</text>
</comment>
<dbReference type="SUPFAM" id="SSF53474">
    <property type="entry name" value="alpha/beta-Hydrolases"/>
    <property type="match status" value="1"/>
</dbReference>
<dbReference type="GO" id="GO:0016747">
    <property type="term" value="F:acyltransferase activity, transferring groups other than amino-acyl groups"/>
    <property type="evidence" value="ECO:0007669"/>
    <property type="project" value="TreeGrafter"/>
</dbReference>
<comment type="similarity">
    <text evidence="1">Belongs to the peptidase S10 family.</text>
</comment>
<protein>
    <submittedName>
        <fullName evidence="2">Peptidase S10, serine carboxypeptidase</fullName>
    </submittedName>
</protein>
<accession>A0A1R3HKD4</accession>
<dbReference type="Pfam" id="PF00450">
    <property type="entry name" value="Peptidase_S10"/>
    <property type="match status" value="1"/>
</dbReference>
<keyword evidence="3" id="KW-1185">Reference proteome</keyword>
<dbReference type="Gene3D" id="3.40.50.1820">
    <property type="entry name" value="alpha/beta hydrolase"/>
    <property type="match status" value="2"/>
</dbReference>
<sequence length="222" mass="25248">MATSQSLVKFLPGFEGPLPFKLETGFMVSSIIFVDSPVGTGFSYATNQIAAQSNDFKQVHHLNQFLRKSLERNCHGEYKDIDPSNIKCLKDYEYYSECISGINSAHILEPLCVFASPKPQEMSATRRYLDEQLPTIECRTYSYLLSHYWANDGNVQKALNVRKGSIKQWKRCNYGIPYTTLLGSTFQYHVNLSARGCPALVYRYTRSYANKMTFATVKASKL</sequence>
<dbReference type="InterPro" id="IPR001563">
    <property type="entry name" value="Peptidase_S10"/>
</dbReference>
<organism evidence="2 3">
    <name type="scientific">Corchorus olitorius</name>
    <dbReference type="NCBI Taxonomy" id="93759"/>
    <lineage>
        <taxon>Eukaryota</taxon>
        <taxon>Viridiplantae</taxon>
        <taxon>Streptophyta</taxon>
        <taxon>Embryophyta</taxon>
        <taxon>Tracheophyta</taxon>
        <taxon>Spermatophyta</taxon>
        <taxon>Magnoliopsida</taxon>
        <taxon>eudicotyledons</taxon>
        <taxon>Gunneridae</taxon>
        <taxon>Pentapetalae</taxon>
        <taxon>rosids</taxon>
        <taxon>malvids</taxon>
        <taxon>Malvales</taxon>
        <taxon>Malvaceae</taxon>
        <taxon>Grewioideae</taxon>
        <taxon>Apeibeae</taxon>
        <taxon>Corchorus</taxon>
    </lineage>
</organism>
<dbReference type="PANTHER" id="PTHR11802:SF29">
    <property type="entry name" value="SERINE CARBOXYPEPTIDASE-LIKE 19"/>
    <property type="match status" value="1"/>
</dbReference>
<evidence type="ECO:0000256" key="1">
    <source>
        <dbReference type="ARBA" id="ARBA00009431"/>
    </source>
</evidence>
<dbReference type="GO" id="GO:0004185">
    <property type="term" value="F:serine-type carboxypeptidase activity"/>
    <property type="evidence" value="ECO:0007669"/>
    <property type="project" value="InterPro"/>
</dbReference>